<keyword evidence="1" id="KW-0472">Membrane</keyword>
<sequence>MNECPSPVPNRAPWWRAAARLRGVVRRAASDRRATVSVIFALAVVPMTVSVGCTADYFLFVGQKARFDEAADSASLAAVSRTALALTATDAQALALKVFKAQAAANASVPVGTATAVVTDTNGIRSVTVSYTATGTTSFLGIFGLKTLNLGGSAAATGAMPTYIDFYLALDNTPSMGVAATTADISKMEGLTGGCAFACHITGSTNDNYAIAKKNNVTTRIDVLRTATQQLMDTAKSTAVVTGQFRMGIYTFGTSADTLGLTPIYALSSDLDKAKTAAATIDLMTMPYQGYNNDMTTDLDGVMVQANKAIPTPGSGASSSVTPQKVLFIVSDGLNDHYNNSCSQAPLGGGRCQEPITVANCTTIKNRGIKIAVLYTTYLPLPSNDWYNTTVAPFASKIGANMQSCASPGLYFEVSPSGGIAQAMSALFQKAVQAARLTS</sequence>
<keyword evidence="1" id="KW-0812">Transmembrane</keyword>
<gene>
    <name evidence="2" type="ORF">ABS361_20610</name>
</gene>
<proteinExistence type="predicted"/>
<evidence type="ECO:0000313" key="2">
    <source>
        <dbReference type="EMBL" id="XBY44387.1"/>
    </source>
</evidence>
<dbReference type="Gene3D" id="3.40.50.410">
    <property type="entry name" value="von Willebrand factor, type A domain"/>
    <property type="match status" value="1"/>
</dbReference>
<dbReference type="AlphaFoldDB" id="A0AAU7XBN3"/>
<protein>
    <submittedName>
        <fullName evidence="2">Pilus assembly protein</fullName>
    </submittedName>
</protein>
<keyword evidence="1" id="KW-1133">Transmembrane helix</keyword>
<dbReference type="SUPFAM" id="SSF53300">
    <property type="entry name" value="vWA-like"/>
    <property type="match status" value="1"/>
</dbReference>
<reference evidence="2" key="1">
    <citation type="submission" date="2024-06" db="EMBL/GenBank/DDBJ databases">
        <title>Methylostella associata gen. nov., sp. nov., a novel Ancalomicrobiaceae-affiliated facultatively methylotrophic bacteria that feed on methanotrophs of the genus Methylococcus.</title>
        <authorList>
            <person name="Saltykova V."/>
            <person name="Danilova O.V."/>
            <person name="Oshkin I.Y."/>
            <person name="Belova S.E."/>
            <person name="Pimenov N.V."/>
            <person name="Dedysh S.N."/>
        </authorList>
    </citation>
    <scope>NUCLEOTIDE SEQUENCE</scope>
    <source>
        <strain evidence="2">S20</strain>
    </source>
</reference>
<accession>A0AAU7XBN3</accession>
<name>A0AAU7XBN3_9HYPH</name>
<feature type="transmembrane region" description="Helical" evidence="1">
    <location>
        <begin position="36"/>
        <end position="60"/>
    </location>
</feature>
<organism evidence="2">
    <name type="scientific">Methyloraptor flagellatus</name>
    <dbReference type="NCBI Taxonomy" id="3162530"/>
    <lineage>
        <taxon>Bacteria</taxon>
        <taxon>Pseudomonadati</taxon>
        <taxon>Pseudomonadota</taxon>
        <taxon>Alphaproteobacteria</taxon>
        <taxon>Hyphomicrobiales</taxon>
        <taxon>Ancalomicrobiaceae</taxon>
        <taxon>Methyloraptor</taxon>
    </lineage>
</organism>
<dbReference type="KEGG" id="mflg:ABS361_20610"/>
<dbReference type="RefSeq" id="WP_407049481.1">
    <property type="nucleotide sequence ID" value="NZ_CP158568.1"/>
</dbReference>
<evidence type="ECO:0000256" key="1">
    <source>
        <dbReference type="SAM" id="Phobius"/>
    </source>
</evidence>
<dbReference type="InterPro" id="IPR036465">
    <property type="entry name" value="vWFA_dom_sf"/>
</dbReference>
<dbReference type="EMBL" id="CP158568">
    <property type="protein sequence ID" value="XBY44387.1"/>
    <property type="molecule type" value="Genomic_DNA"/>
</dbReference>